<evidence type="ECO:0000313" key="2">
    <source>
        <dbReference type="EMBL" id="KAF6028854.1"/>
    </source>
</evidence>
<dbReference type="AlphaFoldDB" id="A0A7J7JT65"/>
<accession>A0A7J7JT65</accession>
<comment type="caution">
    <text evidence="2">The sequence shown here is derived from an EMBL/GenBank/DDBJ whole genome shotgun (WGS) entry which is preliminary data.</text>
</comment>
<feature type="region of interest" description="Disordered" evidence="1">
    <location>
        <begin position="1"/>
        <end position="180"/>
    </location>
</feature>
<sequence>MFAQPYMGAMPPDGAYNPGYGAPSAGSMSSIPRSQKSRHTYAPTEPAESVRGGSVGRQSRFDQYKAQRLPEKVPMTSDRSPEREGGTTYYRYQYNGEGKNTSHHGSQASLGSARDRHQPPSYQAARFHRQTPPQPSATELYGSQGSLGGRQPYQPQHHASQGSLGDVNLTSLSTTLAREV</sequence>
<dbReference type="EMBL" id="VXIV02001900">
    <property type="protein sequence ID" value="KAF6028854.1"/>
    <property type="molecule type" value="Genomic_DNA"/>
</dbReference>
<proteinExistence type="predicted"/>
<feature type="compositionally biased region" description="Polar residues" evidence="1">
    <location>
        <begin position="153"/>
        <end position="180"/>
    </location>
</feature>
<feature type="compositionally biased region" description="Basic and acidic residues" evidence="1">
    <location>
        <begin position="59"/>
        <end position="71"/>
    </location>
</feature>
<keyword evidence="3" id="KW-1185">Reference proteome</keyword>
<organism evidence="2 3">
    <name type="scientific">Bugula neritina</name>
    <name type="common">Brown bryozoan</name>
    <name type="synonym">Sertularia neritina</name>
    <dbReference type="NCBI Taxonomy" id="10212"/>
    <lineage>
        <taxon>Eukaryota</taxon>
        <taxon>Metazoa</taxon>
        <taxon>Spiralia</taxon>
        <taxon>Lophotrochozoa</taxon>
        <taxon>Bryozoa</taxon>
        <taxon>Gymnolaemata</taxon>
        <taxon>Cheilostomatida</taxon>
        <taxon>Flustrina</taxon>
        <taxon>Buguloidea</taxon>
        <taxon>Bugulidae</taxon>
        <taxon>Bugula</taxon>
    </lineage>
</organism>
<gene>
    <name evidence="2" type="ORF">EB796_012839</name>
</gene>
<name>A0A7J7JT65_BUGNE</name>
<reference evidence="2" key="1">
    <citation type="submission" date="2020-06" db="EMBL/GenBank/DDBJ databases">
        <title>Draft genome of Bugula neritina, a colonial animal packing powerful symbionts and potential medicines.</title>
        <authorList>
            <person name="Rayko M."/>
        </authorList>
    </citation>
    <scope>NUCLEOTIDE SEQUENCE [LARGE SCALE GENOMIC DNA]</scope>
    <source>
        <strain evidence="2">Kwan_BN1</strain>
    </source>
</reference>
<evidence type="ECO:0000256" key="1">
    <source>
        <dbReference type="SAM" id="MobiDB-lite"/>
    </source>
</evidence>
<dbReference type="Proteomes" id="UP000593567">
    <property type="component" value="Unassembled WGS sequence"/>
</dbReference>
<protein>
    <submittedName>
        <fullName evidence="2">Uncharacterized protein</fullName>
    </submittedName>
</protein>
<evidence type="ECO:0000313" key="3">
    <source>
        <dbReference type="Proteomes" id="UP000593567"/>
    </source>
</evidence>